<organism evidence="3 4">
    <name type="scientific">Panagrellus redivivus</name>
    <name type="common">Microworm</name>
    <dbReference type="NCBI Taxonomy" id="6233"/>
    <lineage>
        <taxon>Eukaryota</taxon>
        <taxon>Metazoa</taxon>
        <taxon>Ecdysozoa</taxon>
        <taxon>Nematoda</taxon>
        <taxon>Chromadorea</taxon>
        <taxon>Rhabditida</taxon>
        <taxon>Tylenchina</taxon>
        <taxon>Panagrolaimomorpha</taxon>
        <taxon>Panagrolaimoidea</taxon>
        <taxon>Panagrolaimidae</taxon>
        <taxon>Panagrellus</taxon>
    </lineage>
</organism>
<name>A0A7E4VQ26_PANRE</name>
<reference evidence="3" key="1">
    <citation type="journal article" date="2013" name="Genetics">
        <title>The draft genome and transcriptome of Panagrellus redivivus are shaped by the harsh demands of a free-living lifestyle.</title>
        <authorList>
            <person name="Srinivasan J."/>
            <person name="Dillman A.R."/>
            <person name="Macchietto M.G."/>
            <person name="Heikkinen L."/>
            <person name="Lakso M."/>
            <person name="Fracchia K.M."/>
            <person name="Antoshechkin I."/>
            <person name="Mortazavi A."/>
            <person name="Wong G."/>
            <person name="Sternberg P.W."/>
        </authorList>
    </citation>
    <scope>NUCLEOTIDE SEQUENCE [LARGE SCALE GENOMIC DNA]</scope>
    <source>
        <strain evidence="3">MT8872</strain>
    </source>
</reference>
<feature type="coiled-coil region" evidence="1">
    <location>
        <begin position="83"/>
        <end position="138"/>
    </location>
</feature>
<feature type="region of interest" description="Disordered" evidence="2">
    <location>
        <begin position="1"/>
        <end position="38"/>
    </location>
</feature>
<evidence type="ECO:0000313" key="3">
    <source>
        <dbReference type="Proteomes" id="UP000492821"/>
    </source>
</evidence>
<accession>A0A7E4VQ26</accession>
<reference evidence="4" key="2">
    <citation type="submission" date="2020-10" db="UniProtKB">
        <authorList>
            <consortium name="WormBaseParasite"/>
        </authorList>
    </citation>
    <scope>IDENTIFICATION</scope>
</reference>
<sequence>MPSNSAASRSIIGNRSSTTSGSSLASRASSPTAPKPLRAIVNRLLQELEKEEAKKNAMPEDHNRVLADLDASKAALDIQKKKNKDMKARNTVLTEQVEALKLRLAVYETANRDLTKGLRESQDHIVAVEKELAEEKEVTKAFKDALTRCREAENEINRFIDL</sequence>
<keyword evidence="1" id="KW-0175">Coiled coil</keyword>
<dbReference type="WBParaSite" id="Pan_g23280.t1">
    <property type="protein sequence ID" value="Pan_g23280.t1"/>
    <property type="gene ID" value="Pan_g23280"/>
</dbReference>
<feature type="compositionally biased region" description="Low complexity" evidence="2">
    <location>
        <begin position="8"/>
        <end position="30"/>
    </location>
</feature>
<dbReference type="AlphaFoldDB" id="A0A7E4VQ26"/>
<evidence type="ECO:0000256" key="1">
    <source>
        <dbReference type="SAM" id="Coils"/>
    </source>
</evidence>
<dbReference type="Proteomes" id="UP000492821">
    <property type="component" value="Unassembled WGS sequence"/>
</dbReference>
<protein>
    <submittedName>
        <fullName evidence="4">RAB6-interacting golgin</fullName>
    </submittedName>
</protein>
<keyword evidence="3" id="KW-1185">Reference proteome</keyword>
<evidence type="ECO:0000256" key="2">
    <source>
        <dbReference type="SAM" id="MobiDB-lite"/>
    </source>
</evidence>
<proteinExistence type="predicted"/>
<evidence type="ECO:0000313" key="4">
    <source>
        <dbReference type="WBParaSite" id="Pan_g23280.t1"/>
    </source>
</evidence>